<sequence length="253" mass="28732">MKRNQQQVRRARESKKTEKGREVKEKFVEAREEGRTQHNTTPLKPRNVKQAAYIQSINENPLTVATGFAGTAKTFIPTVMACDAYLKGTITKIVFTRPNISNTKSLGMFKGSAIEKMEMWLMPVINILRDRLTTGGLETAIENGNIVFMPLEVVKGYSAENCFFIVDEGEDITEEEAKKIVTRQGKGCKMVISGDISQSELRERSGLKWIGYMVNKYPKLQAGFIDFNHEDDIERGEACKQWIIATEKERKNE</sequence>
<evidence type="ECO:0000313" key="9">
    <source>
        <dbReference type="EMBL" id="QNR53838.1"/>
    </source>
</evidence>
<organism evidence="9 10">
    <name type="scientific">Pseudomonas phage phiK7A1</name>
    <dbReference type="NCBI Taxonomy" id="2759194"/>
    <lineage>
        <taxon>Viruses</taxon>
        <taxon>Duplodnaviria</taxon>
        <taxon>Heunggongvirae</taxon>
        <taxon>Uroviricota</taxon>
        <taxon>Caudoviricetes</taxon>
        <taxon>Vandenendeviridae</taxon>
        <taxon>Gorskivirinae</taxon>
        <taxon>Torinovirus</taxon>
        <taxon>Torinovirus K7A1</taxon>
    </lineage>
</organism>
<evidence type="ECO:0000256" key="3">
    <source>
        <dbReference type="ARBA" id="ARBA00022490"/>
    </source>
</evidence>
<comment type="similarity">
    <text evidence="2">Belongs to the PhoH family.</text>
</comment>
<gene>
    <name evidence="9" type="ORF">phiK7A1_048c</name>
</gene>
<feature type="domain" description="PhoH-like protein" evidence="8">
    <location>
        <begin position="43"/>
        <end position="242"/>
    </location>
</feature>
<dbReference type="Proteomes" id="UP000516415">
    <property type="component" value="Segment"/>
</dbReference>
<dbReference type="InterPro" id="IPR027417">
    <property type="entry name" value="P-loop_NTPase"/>
</dbReference>
<evidence type="ECO:0000256" key="2">
    <source>
        <dbReference type="ARBA" id="ARBA00010393"/>
    </source>
</evidence>
<proteinExistence type="inferred from homology"/>
<dbReference type="InterPro" id="IPR003714">
    <property type="entry name" value="PhoH"/>
</dbReference>
<dbReference type="PANTHER" id="PTHR30473">
    <property type="entry name" value="PROTEIN PHOH"/>
    <property type="match status" value="1"/>
</dbReference>
<reference evidence="9 10" key="1">
    <citation type="submission" date="2020-07" db="EMBL/GenBank/DDBJ databases">
        <authorList>
            <person name="Martino G."/>
            <person name="Holtappels D."/>
            <person name="Wagemans J."/>
            <person name="Lavigne R."/>
            <person name="Turina M."/>
            <person name="Ciuffo M."/>
        </authorList>
    </citation>
    <scope>NUCLEOTIDE SEQUENCE [LARGE SCALE GENOMIC DNA]</scope>
</reference>
<feature type="region of interest" description="Disordered" evidence="7">
    <location>
        <begin position="1"/>
        <end position="43"/>
    </location>
</feature>
<dbReference type="EMBL" id="MT740307">
    <property type="protein sequence ID" value="QNR53838.1"/>
    <property type="molecule type" value="Genomic_DNA"/>
</dbReference>
<evidence type="ECO:0000256" key="7">
    <source>
        <dbReference type="SAM" id="MobiDB-lite"/>
    </source>
</evidence>
<dbReference type="SUPFAM" id="SSF52540">
    <property type="entry name" value="P-loop containing nucleoside triphosphate hydrolases"/>
    <property type="match status" value="1"/>
</dbReference>
<protein>
    <recommendedName>
        <fullName evidence="6">PhoH-like protein</fullName>
    </recommendedName>
</protein>
<accession>A0A7H0XFP8</accession>
<evidence type="ECO:0000256" key="6">
    <source>
        <dbReference type="ARBA" id="ARBA00039970"/>
    </source>
</evidence>
<comment type="subcellular location">
    <subcellularLocation>
        <location evidence="1">Cytoplasm</location>
    </subcellularLocation>
</comment>
<dbReference type="Gene3D" id="3.40.50.300">
    <property type="entry name" value="P-loop containing nucleotide triphosphate hydrolases"/>
    <property type="match status" value="1"/>
</dbReference>
<keyword evidence="10" id="KW-1185">Reference proteome</keyword>
<name>A0A7H0XFP8_9CAUD</name>
<feature type="compositionally biased region" description="Basic and acidic residues" evidence="7">
    <location>
        <begin position="10"/>
        <end position="36"/>
    </location>
</feature>
<evidence type="ECO:0000256" key="4">
    <source>
        <dbReference type="ARBA" id="ARBA00022741"/>
    </source>
</evidence>
<dbReference type="PANTHER" id="PTHR30473:SF1">
    <property type="entry name" value="PHOH-LIKE PROTEIN"/>
    <property type="match status" value="1"/>
</dbReference>
<keyword evidence="5" id="KW-0067">ATP-binding</keyword>
<keyword evidence="4" id="KW-0547">Nucleotide-binding</keyword>
<evidence type="ECO:0000256" key="1">
    <source>
        <dbReference type="ARBA" id="ARBA00004496"/>
    </source>
</evidence>
<dbReference type="GO" id="GO:0005524">
    <property type="term" value="F:ATP binding"/>
    <property type="evidence" value="ECO:0007669"/>
    <property type="project" value="UniProtKB-KW"/>
</dbReference>
<dbReference type="Pfam" id="PF02562">
    <property type="entry name" value="PhoH"/>
    <property type="match status" value="1"/>
</dbReference>
<keyword evidence="3" id="KW-0963">Cytoplasm</keyword>
<evidence type="ECO:0000313" key="10">
    <source>
        <dbReference type="Proteomes" id="UP000516415"/>
    </source>
</evidence>
<dbReference type="InterPro" id="IPR051451">
    <property type="entry name" value="PhoH2-like"/>
</dbReference>
<evidence type="ECO:0000256" key="5">
    <source>
        <dbReference type="ARBA" id="ARBA00022840"/>
    </source>
</evidence>
<evidence type="ECO:0000259" key="8">
    <source>
        <dbReference type="Pfam" id="PF02562"/>
    </source>
</evidence>